<name>A0A255GNX0_9ACTN</name>
<proteinExistence type="predicted"/>
<dbReference type="OrthoDB" id="3180855at2"/>
<comment type="caution">
    <text evidence="1">The sequence shown here is derived from an EMBL/GenBank/DDBJ whole genome shotgun (WGS) entry which is preliminary data.</text>
</comment>
<dbReference type="Pfam" id="PF08282">
    <property type="entry name" value="Hydrolase_3"/>
    <property type="match status" value="1"/>
</dbReference>
<evidence type="ECO:0000313" key="2">
    <source>
        <dbReference type="Proteomes" id="UP000215896"/>
    </source>
</evidence>
<dbReference type="InterPro" id="IPR006379">
    <property type="entry name" value="HAD-SF_hydro_IIB"/>
</dbReference>
<dbReference type="InterPro" id="IPR036412">
    <property type="entry name" value="HAD-like_sf"/>
</dbReference>
<gene>
    <name evidence="1" type="ORF">CGZ94_04795</name>
</gene>
<organism evidence="1 2">
    <name type="scientific">Enemella evansiae</name>
    <dbReference type="NCBI Taxonomy" id="2016499"/>
    <lineage>
        <taxon>Bacteria</taxon>
        <taxon>Bacillati</taxon>
        <taxon>Actinomycetota</taxon>
        <taxon>Actinomycetes</taxon>
        <taxon>Propionibacteriales</taxon>
        <taxon>Propionibacteriaceae</taxon>
        <taxon>Enemella</taxon>
    </lineage>
</organism>
<protein>
    <submittedName>
        <fullName evidence="1">HAD family hydrolase</fullName>
    </submittedName>
</protein>
<keyword evidence="1" id="KW-0378">Hydrolase</keyword>
<keyword evidence="2" id="KW-1185">Reference proteome</keyword>
<dbReference type="SFLD" id="SFLDG01140">
    <property type="entry name" value="C2.B:_Phosphomannomutase_and_P"/>
    <property type="match status" value="1"/>
</dbReference>
<dbReference type="PANTHER" id="PTHR10000:SF8">
    <property type="entry name" value="HAD SUPERFAMILY HYDROLASE-LIKE, TYPE 3"/>
    <property type="match status" value="1"/>
</dbReference>
<sequence length="294" mass="31487">MGRYACPRRCGPISAAAKRSCRWRAEPVVEQVQQDGWRPKLVALDIDGTVVDHAGRLPDPVREAVQRVLAAGVPVVLSTGRSWHATRPVFDALGLPPGYAVSSNGAVVVEYPPSEVIRQVTFDPADVIDKVTRFAPDALIATEVVGHGYRVSAQFPAGDLDGEITVESAEQLRREPVTRVIIRDPGSSDEDFIALAEQLGLHGVSYFIGYSAWLDIAPEGVHKATGLAEVCDRLGVDRADVLAMGDGRNDIEMLQWAGRGVALGDAPGEVQQAADAVTGLFDDGGTPAELARWF</sequence>
<dbReference type="AlphaFoldDB" id="A0A255GNX0"/>
<dbReference type="Proteomes" id="UP000215896">
    <property type="component" value="Unassembled WGS sequence"/>
</dbReference>
<dbReference type="GO" id="GO:0016791">
    <property type="term" value="F:phosphatase activity"/>
    <property type="evidence" value="ECO:0007669"/>
    <property type="project" value="UniProtKB-ARBA"/>
</dbReference>
<dbReference type="SFLD" id="SFLDS00003">
    <property type="entry name" value="Haloacid_Dehalogenase"/>
    <property type="match status" value="1"/>
</dbReference>
<dbReference type="InterPro" id="IPR023214">
    <property type="entry name" value="HAD_sf"/>
</dbReference>
<dbReference type="GO" id="GO:0005829">
    <property type="term" value="C:cytosol"/>
    <property type="evidence" value="ECO:0007669"/>
    <property type="project" value="TreeGrafter"/>
</dbReference>
<dbReference type="NCBIfam" id="TIGR01484">
    <property type="entry name" value="HAD-SF-IIB"/>
    <property type="match status" value="1"/>
</dbReference>
<dbReference type="PANTHER" id="PTHR10000">
    <property type="entry name" value="PHOSPHOSERINE PHOSPHATASE"/>
    <property type="match status" value="1"/>
</dbReference>
<dbReference type="SUPFAM" id="SSF56784">
    <property type="entry name" value="HAD-like"/>
    <property type="match status" value="1"/>
</dbReference>
<evidence type="ECO:0000313" key="1">
    <source>
        <dbReference type="EMBL" id="OYO16266.1"/>
    </source>
</evidence>
<reference evidence="1 2" key="1">
    <citation type="submission" date="2017-07" db="EMBL/GenBank/DDBJ databases">
        <title>Draft whole genome sequences of clinical Proprionibacteriaceae strains.</title>
        <authorList>
            <person name="Bernier A.-M."/>
            <person name="Bernard K."/>
            <person name="Domingo M.-C."/>
        </authorList>
    </citation>
    <scope>NUCLEOTIDE SEQUENCE [LARGE SCALE GENOMIC DNA]</scope>
    <source>
        <strain evidence="1 2">NML 030167</strain>
    </source>
</reference>
<accession>A0A255GNX0</accession>
<dbReference type="Gene3D" id="3.40.50.1000">
    <property type="entry name" value="HAD superfamily/HAD-like"/>
    <property type="match status" value="1"/>
</dbReference>
<dbReference type="PROSITE" id="PS01229">
    <property type="entry name" value="COF_2"/>
    <property type="match status" value="1"/>
</dbReference>
<dbReference type="EMBL" id="NMVO01000004">
    <property type="protein sequence ID" value="OYO16266.1"/>
    <property type="molecule type" value="Genomic_DNA"/>
</dbReference>
<dbReference type="Gene3D" id="3.30.1240.10">
    <property type="match status" value="1"/>
</dbReference>
<dbReference type="GO" id="GO:0000287">
    <property type="term" value="F:magnesium ion binding"/>
    <property type="evidence" value="ECO:0007669"/>
    <property type="project" value="TreeGrafter"/>
</dbReference>